<reference evidence="2" key="1">
    <citation type="journal article" date="2014" name="Proc. Natl. Acad. Sci. U.S.A.">
        <title>Extensive sampling of basidiomycete genomes demonstrates inadequacy of the white-rot/brown-rot paradigm for wood decay fungi.</title>
        <authorList>
            <person name="Riley R."/>
            <person name="Salamov A.A."/>
            <person name="Brown D.W."/>
            <person name="Nagy L.G."/>
            <person name="Floudas D."/>
            <person name="Held B.W."/>
            <person name="Levasseur A."/>
            <person name="Lombard V."/>
            <person name="Morin E."/>
            <person name="Otillar R."/>
            <person name="Lindquist E.A."/>
            <person name="Sun H."/>
            <person name="LaButti K.M."/>
            <person name="Schmutz J."/>
            <person name="Jabbour D."/>
            <person name="Luo H."/>
            <person name="Baker S.E."/>
            <person name="Pisabarro A.G."/>
            <person name="Walton J.D."/>
            <person name="Blanchette R.A."/>
            <person name="Henrissat B."/>
            <person name="Martin F."/>
            <person name="Cullen D."/>
            <person name="Hibbett D.S."/>
            <person name="Grigoriev I.V."/>
        </authorList>
    </citation>
    <scope>NUCLEOTIDE SEQUENCE [LARGE SCALE GENOMIC DNA]</scope>
    <source>
        <strain evidence="2">CBS 339.88</strain>
    </source>
</reference>
<sequence length="302" mass="34877">MDSSSPHLPQDLERLVFEMVALEAGSDIKSIAKLLPVAKRVCEWIRPILYNVFLLFKTPRFPAGFPNFVEAPDLLDDVGRFAKHLFIRTPTDFETVNRLLSSCPNVQNIAIWCGSSQYAMNFFLPALCCLPLKRLSSYINHPGLENFNPKMFSNLTHLDIVSYDGIWKESIMQLLANFPKLTHLALPSTIDMDTVGITLRNSLHLRIVILIAEEYGKYSDEEEFTEVDDQRLILMISDDYYDLERNWENGARGGVDFWIDGERFSIARRAKFLLDASQRWIHIPFPWHEELNDQGKEWYSGL</sequence>
<proteinExistence type="predicted"/>
<protein>
    <recommendedName>
        <fullName evidence="3">F-box domain-containing protein</fullName>
    </recommendedName>
</protein>
<accession>A0A067SXG0</accession>
<keyword evidence="2" id="KW-1185">Reference proteome</keyword>
<evidence type="ECO:0000313" key="1">
    <source>
        <dbReference type="EMBL" id="KDR75630.1"/>
    </source>
</evidence>
<dbReference type="EMBL" id="KL142380">
    <property type="protein sequence ID" value="KDR75630.1"/>
    <property type="molecule type" value="Genomic_DNA"/>
</dbReference>
<evidence type="ECO:0008006" key="3">
    <source>
        <dbReference type="Google" id="ProtNLM"/>
    </source>
</evidence>
<evidence type="ECO:0000313" key="2">
    <source>
        <dbReference type="Proteomes" id="UP000027222"/>
    </source>
</evidence>
<dbReference type="InterPro" id="IPR032675">
    <property type="entry name" value="LRR_dom_sf"/>
</dbReference>
<organism evidence="1 2">
    <name type="scientific">Galerina marginata (strain CBS 339.88)</name>
    <dbReference type="NCBI Taxonomy" id="685588"/>
    <lineage>
        <taxon>Eukaryota</taxon>
        <taxon>Fungi</taxon>
        <taxon>Dikarya</taxon>
        <taxon>Basidiomycota</taxon>
        <taxon>Agaricomycotina</taxon>
        <taxon>Agaricomycetes</taxon>
        <taxon>Agaricomycetidae</taxon>
        <taxon>Agaricales</taxon>
        <taxon>Agaricineae</taxon>
        <taxon>Strophariaceae</taxon>
        <taxon>Galerina</taxon>
    </lineage>
</organism>
<dbReference type="Gene3D" id="3.80.10.10">
    <property type="entry name" value="Ribonuclease Inhibitor"/>
    <property type="match status" value="1"/>
</dbReference>
<name>A0A067SXG0_GALM3</name>
<dbReference type="AlphaFoldDB" id="A0A067SXG0"/>
<dbReference type="HOGENOM" id="CLU_051720_0_0_1"/>
<dbReference type="Proteomes" id="UP000027222">
    <property type="component" value="Unassembled WGS sequence"/>
</dbReference>
<dbReference type="OrthoDB" id="3021279at2759"/>
<gene>
    <name evidence="1" type="ORF">GALMADRAFT_140256</name>
</gene>